<feature type="region of interest" description="Disordered" evidence="1">
    <location>
        <begin position="44"/>
        <end position="81"/>
    </location>
</feature>
<evidence type="ECO:0000256" key="1">
    <source>
        <dbReference type="SAM" id="MobiDB-lite"/>
    </source>
</evidence>
<feature type="compositionally biased region" description="Basic and acidic residues" evidence="1">
    <location>
        <begin position="56"/>
        <end position="69"/>
    </location>
</feature>
<gene>
    <name evidence="2" type="ORF">MDOR_24970</name>
</gene>
<protein>
    <submittedName>
        <fullName evidence="2">Uncharacterized protein</fullName>
    </submittedName>
</protein>
<evidence type="ECO:0000313" key="3">
    <source>
        <dbReference type="Proteomes" id="UP000467201"/>
    </source>
</evidence>
<organism evidence="2 3">
    <name type="scientific">Mycolicibacterium doricum</name>
    <dbReference type="NCBI Taxonomy" id="126673"/>
    <lineage>
        <taxon>Bacteria</taxon>
        <taxon>Bacillati</taxon>
        <taxon>Actinomycetota</taxon>
        <taxon>Actinomycetes</taxon>
        <taxon>Mycobacteriales</taxon>
        <taxon>Mycobacteriaceae</taxon>
        <taxon>Mycolicibacterium</taxon>
    </lineage>
</organism>
<proteinExistence type="predicted"/>
<dbReference type="EMBL" id="AP022605">
    <property type="protein sequence ID" value="BBZ08328.1"/>
    <property type="molecule type" value="Genomic_DNA"/>
</dbReference>
<evidence type="ECO:0000313" key="2">
    <source>
        <dbReference type="EMBL" id="BBZ08328.1"/>
    </source>
</evidence>
<accession>A0A7I7VXR9</accession>
<dbReference type="Proteomes" id="UP000467201">
    <property type="component" value="Chromosome"/>
</dbReference>
<name>A0A7I7VXR9_9MYCO</name>
<dbReference type="KEGG" id="mdr:MDOR_24970"/>
<sequence length="81" mass="8390">MRVLQADPDTPSTCLIPPSVAITGALGARLAERLGTVVQRIRDGGGKVSTCDQADGTEKNHRPHAEARGRAGGTAASRSRV</sequence>
<dbReference type="AlphaFoldDB" id="A0A7I7VXR9"/>
<reference evidence="2 3" key="1">
    <citation type="journal article" date="2019" name="Emerg. Microbes Infect.">
        <title>Comprehensive subspecies identification of 175 nontuberculous mycobacteria species based on 7547 genomic profiles.</title>
        <authorList>
            <person name="Matsumoto Y."/>
            <person name="Kinjo T."/>
            <person name="Motooka D."/>
            <person name="Nabeya D."/>
            <person name="Jung N."/>
            <person name="Uechi K."/>
            <person name="Horii T."/>
            <person name="Iida T."/>
            <person name="Fujita J."/>
            <person name="Nakamura S."/>
        </authorList>
    </citation>
    <scope>NUCLEOTIDE SEQUENCE [LARGE SCALE GENOMIC DNA]</scope>
    <source>
        <strain evidence="2 3">JCM 12405</strain>
    </source>
</reference>